<dbReference type="EC" id="2.6.1.-" evidence="6"/>
<comment type="cofactor">
    <cofactor evidence="1 6">
        <name>pyridoxal 5'-phosphate</name>
        <dbReference type="ChEBI" id="CHEBI:597326"/>
    </cofactor>
</comment>
<evidence type="ECO:0000313" key="8">
    <source>
        <dbReference type="EMBL" id="TVM19388.1"/>
    </source>
</evidence>
<keyword evidence="4 6" id="KW-0808">Transferase</keyword>
<keyword evidence="5" id="KW-0663">Pyridoxal phosphate</keyword>
<dbReference type="InterPro" id="IPR015424">
    <property type="entry name" value="PyrdxlP-dep_Trfase"/>
</dbReference>
<dbReference type="Pfam" id="PF00155">
    <property type="entry name" value="Aminotran_1_2"/>
    <property type="match status" value="1"/>
</dbReference>
<proteinExistence type="inferred from homology"/>
<dbReference type="CDD" id="cd00609">
    <property type="entry name" value="AAT_like"/>
    <property type="match status" value="1"/>
</dbReference>
<dbReference type="EMBL" id="QMIE01000002">
    <property type="protein sequence ID" value="TVM19388.1"/>
    <property type="molecule type" value="Genomic_DNA"/>
</dbReference>
<evidence type="ECO:0000259" key="7">
    <source>
        <dbReference type="Pfam" id="PF00155"/>
    </source>
</evidence>
<dbReference type="InterPro" id="IPR015422">
    <property type="entry name" value="PyrdxlP-dep_Trfase_small"/>
</dbReference>
<evidence type="ECO:0000256" key="6">
    <source>
        <dbReference type="RuleBase" id="RU000481"/>
    </source>
</evidence>
<accession>A0A7M3MI69</accession>
<dbReference type="PANTHER" id="PTHR46383:SF1">
    <property type="entry name" value="ASPARTATE AMINOTRANSFERASE"/>
    <property type="match status" value="1"/>
</dbReference>
<dbReference type="Proteomes" id="UP000448292">
    <property type="component" value="Unassembled WGS sequence"/>
</dbReference>
<evidence type="ECO:0000256" key="2">
    <source>
        <dbReference type="ARBA" id="ARBA00007441"/>
    </source>
</evidence>
<dbReference type="GO" id="GO:0008483">
    <property type="term" value="F:transaminase activity"/>
    <property type="evidence" value="ECO:0007669"/>
    <property type="project" value="UniProtKB-KW"/>
</dbReference>
<dbReference type="PROSITE" id="PS00105">
    <property type="entry name" value="AA_TRANSFER_CLASS_1"/>
    <property type="match status" value="1"/>
</dbReference>
<dbReference type="GO" id="GO:0030170">
    <property type="term" value="F:pyridoxal phosphate binding"/>
    <property type="evidence" value="ECO:0007669"/>
    <property type="project" value="InterPro"/>
</dbReference>
<keyword evidence="3 6" id="KW-0032">Aminotransferase</keyword>
<name>A0A7M3MI69_9BACT</name>
<evidence type="ECO:0000256" key="5">
    <source>
        <dbReference type="ARBA" id="ARBA00022898"/>
    </source>
</evidence>
<dbReference type="AlphaFoldDB" id="A0A7M3MI69"/>
<dbReference type="InterPro" id="IPR004839">
    <property type="entry name" value="Aminotransferase_I/II_large"/>
</dbReference>
<reference evidence="8 9" key="1">
    <citation type="submission" date="2018-06" db="EMBL/GenBank/DDBJ databases">
        <title>Complete genome of Desulfovibrio indonesiensis P37SLT.</title>
        <authorList>
            <person name="Crispim J.S."/>
            <person name="Vidigal P.M.P."/>
            <person name="Silva L.C.F."/>
            <person name="Laguardia C.N."/>
            <person name="Araujo L.C."/>
            <person name="Dias R.S."/>
            <person name="Sousa M.P."/>
            <person name="Paula S.O."/>
            <person name="Silva C."/>
        </authorList>
    </citation>
    <scope>NUCLEOTIDE SEQUENCE [LARGE SCALE GENOMIC DNA]</scope>
    <source>
        <strain evidence="8 9">P37SLT</strain>
    </source>
</reference>
<evidence type="ECO:0000256" key="4">
    <source>
        <dbReference type="ARBA" id="ARBA00022679"/>
    </source>
</evidence>
<keyword evidence="9" id="KW-1185">Reference proteome</keyword>
<sequence>MGHSIASCVSSIGFSAIRRMMIMAQEYDDVVTLGIGEPDMDTPEHVIRAAMDDALAGWTHYAHSQGDPELRQALSESLRANGRDVGPERIQITHGAMGALMAAMRTLLCDGGEVLTPEPHFPDYAAHVGFAGGRLATVRSRFEDGFIVRPEKLEAAVTGNTRMLLLNSPCNPTGAVLPAEVLDAVAEMAVRRDLFVVSDEVYDAMSFDGPAPSIFDRPGMAERCLVVNSFSKTYAMTGWRVGYCYGPDWLMRELIKVVSYSTASASTPGQRAGLAALRGPKEPFAAMVDEFSRRSHYVHDRLAAMPGLRVNRPQGSFYMFADVSGSGMDGRTFAEALLREEQVVVIPGETFGPSCGNFVRIACTVPMDRLEIAMDRMERFMKRHGEMA</sequence>
<evidence type="ECO:0000256" key="3">
    <source>
        <dbReference type="ARBA" id="ARBA00022576"/>
    </source>
</evidence>
<comment type="similarity">
    <text evidence="2 6">Belongs to the class-I pyridoxal-phosphate-dependent aminotransferase family.</text>
</comment>
<dbReference type="InterPro" id="IPR015421">
    <property type="entry name" value="PyrdxlP-dep_Trfase_major"/>
</dbReference>
<dbReference type="OrthoDB" id="9804474at2"/>
<dbReference type="RefSeq" id="WP_144301744.1">
    <property type="nucleotide sequence ID" value="NZ_QMIE01000002.1"/>
</dbReference>
<gene>
    <name evidence="8" type="ORF">DPQ33_03235</name>
</gene>
<dbReference type="InterPro" id="IPR004838">
    <property type="entry name" value="NHTrfase_class1_PyrdxlP-BS"/>
</dbReference>
<dbReference type="InterPro" id="IPR050596">
    <property type="entry name" value="AspAT/PAT-like"/>
</dbReference>
<dbReference type="Gene3D" id="3.40.640.10">
    <property type="entry name" value="Type I PLP-dependent aspartate aminotransferase-like (Major domain)"/>
    <property type="match status" value="1"/>
</dbReference>
<evidence type="ECO:0000256" key="1">
    <source>
        <dbReference type="ARBA" id="ARBA00001933"/>
    </source>
</evidence>
<dbReference type="SUPFAM" id="SSF53383">
    <property type="entry name" value="PLP-dependent transferases"/>
    <property type="match status" value="1"/>
</dbReference>
<evidence type="ECO:0000313" key="9">
    <source>
        <dbReference type="Proteomes" id="UP000448292"/>
    </source>
</evidence>
<dbReference type="GO" id="GO:0006520">
    <property type="term" value="P:amino acid metabolic process"/>
    <property type="evidence" value="ECO:0007669"/>
    <property type="project" value="InterPro"/>
</dbReference>
<organism evidence="8 9">
    <name type="scientific">Oceanidesulfovibrio indonesiensis</name>
    <dbReference type="NCBI Taxonomy" id="54767"/>
    <lineage>
        <taxon>Bacteria</taxon>
        <taxon>Pseudomonadati</taxon>
        <taxon>Thermodesulfobacteriota</taxon>
        <taxon>Desulfovibrionia</taxon>
        <taxon>Desulfovibrionales</taxon>
        <taxon>Desulfovibrionaceae</taxon>
        <taxon>Oceanidesulfovibrio</taxon>
    </lineage>
</organism>
<feature type="domain" description="Aminotransferase class I/classII large" evidence="7">
    <location>
        <begin position="29"/>
        <end position="376"/>
    </location>
</feature>
<comment type="caution">
    <text evidence="8">The sequence shown here is derived from an EMBL/GenBank/DDBJ whole genome shotgun (WGS) entry which is preliminary data.</text>
</comment>
<dbReference type="PANTHER" id="PTHR46383">
    <property type="entry name" value="ASPARTATE AMINOTRANSFERASE"/>
    <property type="match status" value="1"/>
</dbReference>
<dbReference type="Gene3D" id="3.90.1150.10">
    <property type="entry name" value="Aspartate Aminotransferase, domain 1"/>
    <property type="match status" value="1"/>
</dbReference>
<protein>
    <recommendedName>
        <fullName evidence="6">Aminotransferase</fullName>
        <ecNumber evidence="6">2.6.1.-</ecNumber>
    </recommendedName>
</protein>